<comment type="caution">
    <text evidence="6">The sequence shown here is derived from an EMBL/GenBank/DDBJ whole genome shotgun (WGS) entry which is preliminary data.</text>
</comment>
<dbReference type="InterPro" id="IPR001841">
    <property type="entry name" value="Znf_RING"/>
</dbReference>
<keyword evidence="1" id="KW-0479">Metal-binding</keyword>
<evidence type="ECO:0000256" key="2">
    <source>
        <dbReference type="ARBA" id="ARBA00022771"/>
    </source>
</evidence>
<proteinExistence type="predicted"/>
<feature type="non-terminal residue" evidence="6">
    <location>
        <position position="1"/>
    </location>
</feature>
<name>A0A8K0RM28_9HYPO</name>
<dbReference type="AlphaFoldDB" id="A0A8K0RM28"/>
<dbReference type="InterPro" id="IPR013083">
    <property type="entry name" value="Znf_RING/FYVE/PHD"/>
</dbReference>
<evidence type="ECO:0000313" key="7">
    <source>
        <dbReference type="Proteomes" id="UP000813427"/>
    </source>
</evidence>
<dbReference type="OrthoDB" id="4766886at2759"/>
<evidence type="ECO:0000313" key="6">
    <source>
        <dbReference type="EMBL" id="KAH7231053.1"/>
    </source>
</evidence>
<dbReference type="Proteomes" id="UP000813427">
    <property type="component" value="Unassembled WGS sequence"/>
</dbReference>
<evidence type="ECO:0000256" key="1">
    <source>
        <dbReference type="ARBA" id="ARBA00022723"/>
    </source>
</evidence>
<evidence type="ECO:0000256" key="4">
    <source>
        <dbReference type="PROSITE-ProRule" id="PRU00175"/>
    </source>
</evidence>
<reference evidence="6" key="1">
    <citation type="journal article" date="2021" name="Nat. Commun.">
        <title>Genetic determinants of endophytism in the Arabidopsis root mycobiome.</title>
        <authorList>
            <person name="Mesny F."/>
            <person name="Miyauchi S."/>
            <person name="Thiergart T."/>
            <person name="Pickel B."/>
            <person name="Atanasova L."/>
            <person name="Karlsson M."/>
            <person name="Huettel B."/>
            <person name="Barry K.W."/>
            <person name="Haridas S."/>
            <person name="Chen C."/>
            <person name="Bauer D."/>
            <person name="Andreopoulos W."/>
            <person name="Pangilinan J."/>
            <person name="LaButti K."/>
            <person name="Riley R."/>
            <person name="Lipzen A."/>
            <person name="Clum A."/>
            <person name="Drula E."/>
            <person name="Henrissat B."/>
            <person name="Kohler A."/>
            <person name="Grigoriev I.V."/>
            <person name="Martin F.M."/>
            <person name="Hacquard S."/>
        </authorList>
    </citation>
    <scope>NUCLEOTIDE SEQUENCE</scope>
    <source>
        <strain evidence="6">MPI-SDFR-AT-0068</strain>
    </source>
</reference>
<dbReference type="GO" id="GO:0008270">
    <property type="term" value="F:zinc ion binding"/>
    <property type="evidence" value="ECO:0007669"/>
    <property type="project" value="UniProtKB-KW"/>
</dbReference>
<evidence type="ECO:0000259" key="5">
    <source>
        <dbReference type="PROSITE" id="PS50089"/>
    </source>
</evidence>
<organism evidence="6 7">
    <name type="scientific">Fusarium tricinctum</name>
    <dbReference type="NCBI Taxonomy" id="61284"/>
    <lineage>
        <taxon>Eukaryota</taxon>
        <taxon>Fungi</taxon>
        <taxon>Dikarya</taxon>
        <taxon>Ascomycota</taxon>
        <taxon>Pezizomycotina</taxon>
        <taxon>Sordariomycetes</taxon>
        <taxon>Hypocreomycetidae</taxon>
        <taxon>Hypocreales</taxon>
        <taxon>Nectriaceae</taxon>
        <taxon>Fusarium</taxon>
        <taxon>Fusarium tricinctum species complex</taxon>
    </lineage>
</organism>
<keyword evidence="3" id="KW-0862">Zinc</keyword>
<dbReference type="SUPFAM" id="SSF57850">
    <property type="entry name" value="RING/U-box"/>
    <property type="match status" value="1"/>
</dbReference>
<dbReference type="EMBL" id="JAGPXF010000009">
    <property type="protein sequence ID" value="KAH7231053.1"/>
    <property type="molecule type" value="Genomic_DNA"/>
</dbReference>
<keyword evidence="2 4" id="KW-0863">Zinc-finger</keyword>
<feature type="domain" description="RING-type" evidence="5">
    <location>
        <begin position="142"/>
        <end position="187"/>
    </location>
</feature>
<evidence type="ECO:0000256" key="3">
    <source>
        <dbReference type="ARBA" id="ARBA00022833"/>
    </source>
</evidence>
<protein>
    <recommendedName>
        <fullName evidence="5">RING-type domain-containing protein</fullName>
    </recommendedName>
</protein>
<dbReference type="InterPro" id="IPR017907">
    <property type="entry name" value="Znf_RING_CS"/>
</dbReference>
<dbReference type="Gene3D" id="3.30.40.10">
    <property type="entry name" value="Zinc/RING finger domain, C3HC4 (zinc finger)"/>
    <property type="match status" value="1"/>
</dbReference>
<dbReference type="PROSITE" id="PS50089">
    <property type="entry name" value="ZF_RING_2"/>
    <property type="match status" value="1"/>
</dbReference>
<accession>A0A8K0RM28</accession>
<sequence>ALLQTAVVQFSQSSGQQIDFQQAVRLRNPPPLQLTEKLVHFISVTEDADIDHVAIIASALDLDAHPPGMHFFPPRLTFEKTYRAALGQTESSLHEDGFSDQVYEKFIKLALERKNGSSAHAHLRLLNGYQHAWRDYTEETLCFVCLVRSASTALDCKHRLCDACVIICGTRESPGSPDVQITKCPLCGRRHGRSILP</sequence>
<gene>
    <name evidence="6" type="ORF">BKA59DRAFT_409039</name>
</gene>
<dbReference type="PROSITE" id="PS00518">
    <property type="entry name" value="ZF_RING_1"/>
    <property type="match status" value="1"/>
</dbReference>
<keyword evidence="7" id="KW-1185">Reference proteome</keyword>